<keyword evidence="1" id="KW-0732">Signal</keyword>
<evidence type="ECO:0000313" key="3">
    <source>
        <dbReference type="Proteomes" id="UP000064967"/>
    </source>
</evidence>
<protein>
    <submittedName>
        <fullName evidence="2">Tryptophan synthase alpha chain</fullName>
    </submittedName>
</protein>
<reference evidence="2 3" key="1">
    <citation type="submission" date="2015-08" db="EMBL/GenBank/DDBJ databases">
        <authorList>
            <person name="Babu N.S."/>
            <person name="Beckwith C.J."/>
            <person name="Beseler K.G."/>
            <person name="Brison A."/>
            <person name="Carone J.V."/>
            <person name="Caskin T.P."/>
            <person name="Diamond M."/>
            <person name="Durham M.E."/>
            <person name="Foxe J.M."/>
            <person name="Go M."/>
            <person name="Henderson B.A."/>
            <person name="Jones I.B."/>
            <person name="McGettigan J.A."/>
            <person name="Micheletti S.J."/>
            <person name="Nasrallah M.E."/>
            <person name="Ortiz D."/>
            <person name="Piller C.R."/>
            <person name="Privatt S.R."/>
            <person name="Schneider S.L."/>
            <person name="Sharp S."/>
            <person name="Smith T.C."/>
            <person name="Stanton J.D."/>
            <person name="Ullery H.E."/>
            <person name="Wilson R.J."/>
            <person name="Serrano M.G."/>
            <person name="Buck G."/>
            <person name="Lee V."/>
            <person name="Wang Y."/>
            <person name="Carvalho R."/>
            <person name="Voegtly L."/>
            <person name="Shi R."/>
            <person name="Duckworth R."/>
            <person name="Johnson A."/>
            <person name="Loviza R."/>
            <person name="Walstead R."/>
            <person name="Shah Z."/>
            <person name="Kiflezghi M."/>
            <person name="Wade K."/>
            <person name="Ball S.L."/>
            <person name="Bradley K.W."/>
            <person name="Asai D.J."/>
            <person name="Bowman C.A."/>
            <person name="Russell D.A."/>
            <person name="Pope W.H."/>
            <person name="Jacobs-Sera D."/>
            <person name="Hendrix R.W."/>
            <person name="Hatfull G.F."/>
        </authorList>
    </citation>
    <scope>NUCLEOTIDE SEQUENCE [LARGE SCALE GENOMIC DNA]</scope>
    <source>
        <strain evidence="2 3">DSM 27648</strain>
    </source>
</reference>
<feature type="signal peptide" evidence="1">
    <location>
        <begin position="1"/>
        <end position="22"/>
    </location>
</feature>
<dbReference type="STRING" id="1391654.AKJ09_00461"/>
<dbReference type="EMBL" id="CP012333">
    <property type="protein sequence ID" value="AKU93797.1"/>
    <property type="molecule type" value="Genomic_DNA"/>
</dbReference>
<name>A0A0K1PJW0_9BACT</name>
<sequence length="393" mass="39872">MTIRESLRVPALAFGVAVGVLAAPSGCASKSDENLGFELGNGQPQLVAEAGVDACNGDANCVDANAFKPLCVSTSCQAPYGTCPSDTFLCETNFDSDNDNCGACGVSCPRGDGVRNLFNAQWFCQAGACKMVCDAAIGMSDCNADPTDGCETNTQCDANNCGGCGIKCPAGVECRKGSCGCPSGLTACTPGCGNLCNYLPADNNNCGACGNVCPILDPPSYPHMIYGCVDSKCNVLKCDDGYIDCNGKIEDGCEVAFYDDPKNCGACGRACADGQSCAGGKCACAPNEAACPFREDFFCTDLDNDAANCGACGNGCPAIDFLTKPVCKFGHCSTECAPGLADCDGRADNGCETMTSSDPRNCGGCGIQCDLAAGQPCMGGSCVMAPCNPGGPQ</sequence>
<gene>
    <name evidence="2" type="ORF">AKJ09_00461</name>
</gene>
<feature type="chain" id="PRO_5005466132" evidence="1">
    <location>
        <begin position="23"/>
        <end position="393"/>
    </location>
</feature>
<proteinExistence type="predicted"/>
<keyword evidence="3" id="KW-1185">Reference proteome</keyword>
<evidence type="ECO:0000313" key="2">
    <source>
        <dbReference type="EMBL" id="AKU93797.1"/>
    </source>
</evidence>
<dbReference type="RefSeq" id="WP_146645494.1">
    <property type="nucleotide sequence ID" value="NZ_CP012333.1"/>
</dbReference>
<evidence type="ECO:0000256" key="1">
    <source>
        <dbReference type="SAM" id="SignalP"/>
    </source>
</evidence>
<accession>A0A0K1PJW0</accession>
<dbReference type="OrthoDB" id="5492401at2"/>
<dbReference type="Proteomes" id="UP000064967">
    <property type="component" value="Chromosome"/>
</dbReference>
<dbReference type="KEGG" id="llu:AKJ09_00461"/>
<organism evidence="2 3">
    <name type="scientific">Labilithrix luteola</name>
    <dbReference type="NCBI Taxonomy" id="1391654"/>
    <lineage>
        <taxon>Bacteria</taxon>
        <taxon>Pseudomonadati</taxon>
        <taxon>Myxococcota</taxon>
        <taxon>Polyangia</taxon>
        <taxon>Polyangiales</taxon>
        <taxon>Labilitrichaceae</taxon>
        <taxon>Labilithrix</taxon>
    </lineage>
</organism>
<dbReference type="AlphaFoldDB" id="A0A0K1PJW0"/>
<dbReference type="PATRIC" id="fig|1391654.3.peg.473"/>